<dbReference type="GO" id="GO:0046983">
    <property type="term" value="F:protein dimerization activity"/>
    <property type="evidence" value="ECO:0007669"/>
    <property type="project" value="InterPro"/>
</dbReference>
<keyword evidence="3" id="KW-0238">DNA-binding</keyword>
<sequence length="148" mass="17143">MTRKKIKHEQIANESKRNAVFRKRVESLLKKANELSILCGIEMGIIVKRGEDNNPNNANPIFWPSPEVFTERLHKFTNFSNFEISKKMVTKEKYMEQALNAEKAILSKSKKIIEVKESQESIKEAMKGMCIDEIDTSHLNELNLFVDE</sequence>
<dbReference type="Proteomes" id="UP000030748">
    <property type="component" value="Unassembled WGS sequence"/>
</dbReference>
<dbReference type="AlphaFoldDB" id="A0A022Q211"/>
<dbReference type="PRINTS" id="PR00404">
    <property type="entry name" value="MADSDOMAIN"/>
</dbReference>
<evidence type="ECO:0000256" key="5">
    <source>
        <dbReference type="ARBA" id="ARBA00023242"/>
    </source>
</evidence>
<organism evidence="7 8">
    <name type="scientific">Erythranthe guttata</name>
    <name type="common">Yellow monkey flower</name>
    <name type="synonym">Mimulus guttatus</name>
    <dbReference type="NCBI Taxonomy" id="4155"/>
    <lineage>
        <taxon>Eukaryota</taxon>
        <taxon>Viridiplantae</taxon>
        <taxon>Streptophyta</taxon>
        <taxon>Embryophyta</taxon>
        <taxon>Tracheophyta</taxon>
        <taxon>Spermatophyta</taxon>
        <taxon>Magnoliopsida</taxon>
        <taxon>eudicotyledons</taxon>
        <taxon>Gunneridae</taxon>
        <taxon>Pentapetalae</taxon>
        <taxon>asterids</taxon>
        <taxon>lamiids</taxon>
        <taxon>Lamiales</taxon>
        <taxon>Phrymaceae</taxon>
        <taxon>Erythranthe</taxon>
    </lineage>
</organism>
<dbReference type="GO" id="GO:0006357">
    <property type="term" value="P:regulation of transcription by RNA polymerase II"/>
    <property type="evidence" value="ECO:0000318"/>
    <property type="project" value="GO_Central"/>
</dbReference>
<dbReference type="Pfam" id="PF00319">
    <property type="entry name" value="SRF-TF"/>
    <property type="match status" value="1"/>
</dbReference>
<reference evidence="7 8" key="1">
    <citation type="journal article" date="2013" name="Proc. Natl. Acad. Sci. U.S.A.">
        <title>Fine-scale variation in meiotic recombination in Mimulus inferred from population shotgun sequencing.</title>
        <authorList>
            <person name="Hellsten U."/>
            <person name="Wright K.M."/>
            <person name="Jenkins J."/>
            <person name="Shu S."/>
            <person name="Yuan Y."/>
            <person name="Wessler S.R."/>
            <person name="Schmutz J."/>
            <person name="Willis J.H."/>
            <person name="Rokhsar D.S."/>
        </authorList>
    </citation>
    <scope>NUCLEOTIDE SEQUENCE [LARGE SCALE GENOMIC DNA]</scope>
    <source>
        <strain evidence="8">cv. DUN x IM62</strain>
    </source>
</reference>
<dbReference type="InterPro" id="IPR002100">
    <property type="entry name" value="TF_MADSbox"/>
</dbReference>
<dbReference type="GO" id="GO:0000978">
    <property type="term" value="F:RNA polymerase II cis-regulatory region sequence-specific DNA binding"/>
    <property type="evidence" value="ECO:0000318"/>
    <property type="project" value="GO_Central"/>
</dbReference>
<dbReference type="EMBL" id="KI632197">
    <property type="protein sequence ID" value="EYU22662.1"/>
    <property type="molecule type" value="Genomic_DNA"/>
</dbReference>
<dbReference type="eggNOG" id="KOG0014">
    <property type="taxonomic scope" value="Eukaryota"/>
</dbReference>
<dbReference type="CDD" id="cd00266">
    <property type="entry name" value="MADS_SRF_like"/>
    <property type="match status" value="1"/>
</dbReference>
<dbReference type="InterPro" id="IPR050142">
    <property type="entry name" value="MADS-box/MEF2_TF"/>
</dbReference>
<dbReference type="InterPro" id="IPR033897">
    <property type="entry name" value="SRF-like_MADS-box"/>
</dbReference>
<keyword evidence="8" id="KW-1185">Reference proteome</keyword>
<feature type="domain" description="MADS-box" evidence="6">
    <location>
        <begin position="1"/>
        <end position="47"/>
    </location>
</feature>
<evidence type="ECO:0000256" key="1">
    <source>
        <dbReference type="ARBA" id="ARBA00004123"/>
    </source>
</evidence>
<dbReference type="SMART" id="SM00432">
    <property type="entry name" value="MADS"/>
    <property type="match status" value="1"/>
</dbReference>
<proteinExistence type="predicted"/>
<keyword evidence="5" id="KW-0539">Nucleus</keyword>
<dbReference type="GO" id="GO:0000981">
    <property type="term" value="F:DNA-binding transcription factor activity, RNA polymerase II-specific"/>
    <property type="evidence" value="ECO:0000318"/>
    <property type="project" value="GO_Central"/>
</dbReference>
<comment type="subcellular location">
    <subcellularLocation>
        <location evidence="1">Nucleus</location>
    </subcellularLocation>
</comment>
<evidence type="ECO:0000256" key="4">
    <source>
        <dbReference type="ARBA" id="ARBA00023163"/>
    </source>
</evidence>
<dbReference type="InterPro" id="IPR036879">
    <property type="entry name" value="TF_MADSbox_sf"/>
</dbReference>
<feature type="non-terminal residue" evidence="7">
    <location>
        <position position="148"/>
    </location>
</feature>
<evidence type="ECO:0000256" key="2">
    <source>
        <dbReference type="ARBA" id="ARBA00023015"/>
    </source>
</evidence>
<dbReference type="SUPFAM" id="SSF55455">
    <property type="entry name" value="SRF-like"/>
    <property type="match status" value="1"/>
</dbReference>
<keyword evidence="4" id="KW-0804">Transcription</keyword>
<protein>
    <recommendedName>
        <fullName evidence="6">MADS-box domain-containing protein</fullName>
    </recommendedName>
</protein>
<dbReference type="Gene3D" id="3.40.1810.10">
    <property type="entry name" value="Transcription factor, MADS-box"/>
    <property type="match status" value="1"/>
</dbReference>
<evidence type="ECO:0000313" key="7">
    <source>
        <dbReference type="EMBL" id="EYU22662.1"/>
    </source>
</evidence>
<evidence type="ECO:0000313" key="8">
    <source>
        <dbReference type="Proteomes" id="UP000030748"/>
    </source>
</evidence>
<dbReference type="GO" id="GO:0005634">
    <property type="term" value="C:nucleus"/>
    <property type="evidence" value="ECO:0007669"/>
    <property type="project" value="UniProtKB-SubCell"/>
</dbReference>
<accession>A0A022Q211</accession>
<name>A0A022Q211_ERYGU</name>
<keyword evidence="2" id="KW-0805">Transcription regulation</keyword>
<dbReference type="PROSITE" id="PS50066">
    <property type="entry name" value="MADS_BOX_2"/>
    <property type="match status" value="1"/>
</dbReference>
<dbReference type="GO" id="GO:0045944">
    <property type="term" value="P:positive regulation of transcription by RNA polymerase II"/>
    <property type="evidence" value="ECO:0007669"/>
    <property type="project" value="InterPro"/>
</dbReference>
<evidence type="ECO:0000259" key="6">
    <source>
        <dbReference type="PROSITE" id="PS50066"/>
    </source>
</evidence>
<gene>
    <name evidence="7" type="ORF">MIMGU_mgv1a018158mg</name>
</gene>
<dbReference type="PANTHER" id="PTHR48019">
    <property type="entry name" value="SERUM RESPONSE FACTOR HOMOLOG"/>
    <property type="match status" value="1"/>
</dbReference>
<evidence type="ECO:0000256" key="3">
    <source>
        <dbReference type="ARBA" id="ARBA00023125"/>
    </source>
</evidence>